<comment type="caution">
    <text evidence="13">The sequence shown here is derived from an EMBL/GenBank/DDBJ whole genome shotgun (WGS) entry which is preliminary data.</text>
</comment>
<keyword evidence="8 9" id="KW-0694">RNA-binding</keyword>
<dbReference type="PANTHER" id="PTHR46173:SF1">
    <property type="entry name" value="CCA TRNA NUCLEOTIDYLTRANSFERASE 1, MITOCHONDRIAL"/>
    <property type="match status" value="1"/>
</dbReference>
<evidence type="ECO:0000313" key="13">
    <source>
        <dbReference type="EMBL" id="MFD2115930.1"/>
    </source>
</evidence>
<gene>
    <name evidence="13" type="ORF">ACFSJH_09365</name>
</gene>
<dbReference type="EMBL" id="JBHUHO010000029">
    <property type="protein sequence ID" value="MFD2115930.1"/>
    <property type="molecule type" value="Genomic_DNA"/>
</dbReference>
<proteinExistence type="inferred from homology"/>
<dbReference type="SUPFAM" id="SSF81301">
    <property type="entry name" value="Nucleotidyltransferase"/>
    <property type="match status" value="1"/>
</dbReference>
<evidence type="ECO:0000259" key="11">
    <source>
        <dbReference type="Pfam" id="PF12627"/>
    </source>
</evidence>
<keyword evidence="4 13" id="KW-0548">Nucleotidyltransferase</keyword>
<evidence type="ECO:0000313" key="14">
    <source>
        <dbReference type="Proteomes" id="UP001597362"/>
    </source>
</evidence>
<keyword evidence="2 9" id="KW-0808">Transferase</keyword>
<dbReference type="Proteomes" id="UP001597362">
    <property type="component" value="Unassembled WGS sequence"/>
</dbReference>
<dbReference type="Gene3D" id="1.10.246.80">
    <property type="match status" value="1"/>
</dbReference>
<keyword evidence="7" id="KW-0460">Magnesium</keyword>
<comment type="cofactor">
    <cofactor evidence="1">
        <name>Mg(2+)</name>
        <dbReference type="ChEBI" id="CHEBI:18420"/>
    </cofactor>
</comment>
<evidence type="ECO:0000256" key="4">
    <source>
        <dbReference type="ARBA" id="ARBA00022695"/>
    </source>
</evidence>
<dbReference type="InterPro" id="IPR002646">
    <property type="entry name" value="PolA_pol_head_dom"/>
</dbReference>
<dbReference type="CDD" id="cd05398">
    <property type="entry name" value="NT_ClassII-CCAase"/>
    <property type="match status" value="1"/>
</dbReference>
<evidence type="ECO:0000256" key="8">
    <source>
        <dbReference type="ARBA" id="ARBA00022884"/>
    </source>
</evidence>
<keyword evidence="5" id="KW-0479">Metal-binding</keyword>
<dbReference type="Pfam" id="PF13735">
    <property type="entry name" value="tRNA_NucTran2_2"/>
    <property type="match status" value="1"/>
</dbReference>
<name>A0ABW4YJM4_9BACL</name>
<dbReference type="InterPro" id="IPR032828">
    <property type="entry name" value="PolyA_RNA-bd"/>
</dbReference>
<evidence type="ECO:0000256" key="1">
    <source>
        <dbReference type="ARBA" id="ARBA00001946"/>
    </source>
</evidence>
<dbReference type="InterPro" id="IPR043519">
    <property type="entry name" value="NT_sf"/>
</dbReference>
<dbReference type="SUPFAM" id="SSF81891">
    <property type="entry name" value="Poly A polymerase C-terminal region-like"/>
    <property type="match status" value="1"/>
</dbReference>
<evidence type="ECO:0000256" key="5">
    <source>
        <dbReference type="ARBA" id="ARBA00022723"/>
    </source>
</evidence>
<keyword evidence="14" id="KW-1185">Reference proteome</keyword>
<dbReference type="RefSeq" id="WP_377771595.1">
    <property type="nucleotide sequence ID" value="NZ_JBHUHO010000029.1"/>
</dbReference>
<accession>A0ABW4YJM4</accession>
<feature type="domain" description="Poly A polymerase head" evidence="10">
    <location>
        <begin position="28"/>
        <end position="145"/>
    </location>
</feature>
<evidence type="ECO:0000256" key="2">
    <source>
        <dbReference type="ARBA" id="ARBA00022679"/>
    </source>
</evidence>
<keyword evidence="3" id="KW-0819">tRNA processing</keyword>
<feature type="domain" description="CCA-adding enzyme C-terminal" evidence="12">
    <location>
        <begin position="259"/>
        <end position="415"/>
    </location>
</feature>
<evidence type="ECO:0000256" key="6">
    <source>
        <dbReference type="ARBA" id="ARBA00022741"/>
    </source>
</evidence>
<feature type="domain" description="tRNA nucleotidyltransferase/poly(A) polymerase RNA and SrmB- binding" evidence="11">
    <location>
        <begin position="175"/>
        <end position="228"/>
    </location>
</feature>
<reference evidence="14" key="1">
    <citation type="journal article" date="2019" name="Int. J. Syst. Evol. Microbiol.">
        <title>The Global Catalogue of Microorganisms (GCM) 10K type strain sequencing project: providing services to taxonomists for standard genome sequencing and annotation.</title>
        <authorList>
            <consortium name="The Broad Institute Genomics Platform"/>
            <consortium name="The Broad Institute Genome Sequencing Center for Infectious Disease"/>
            <person name="Wu L."/>
            <person name="Ma J."/>
        </authorList>
    </citation>
    <scope>NUCLEOTIDE SEQUENCE [LARGE SCALE GENOMIC DNA]</scope>
    <source>
        <strain evidence="14">GH52</strain>
    </source>
</reference>
<sequence length="438" mass="50270">MYLQLPTELVKAIPVLDRLLAHGYEAVFVGGAVRDTILGLQVSDVDIATSATPHQVMGVFERVVPTGLQHGTVTVLYKQSSYEVTTYRTEGTYVDSRRPASVQFVNRLEDDLSRRDFTMNAMALTNEGEVLDPFFGYQHLLAKKLYAVGDPAQRFEEDALRMLRAIRFIACYELQPAPSVWRAITEHGSAIRLIAMERVQVELDKLLQAQKPDRAVGWLLASRLLLHVKEPLFPDINLPKANATEDLSALALLHCVDMRWAALLIIMQRTKEQTLASFRALRFAKKRAQEISAIVEVHELVMDHKKRSPQHVSQKTWVTIVISMGQAAIANWLQIAQLLQQNNQLILEKKEIKQYNEWFHAMPIYHMKQLDVNGNQLMAHFAKRPGAWINNLLYYLLQAVVCHEITNEYNELLRYAEMWRKEVDVSEQPIRYIQKQSE</sequence>
<dbReference type="PANTHER" id="PTHR46173">
    <property type="entry name" value="CCA TRNA NUCLEOTIDYLTRANSFERASE 1, MITOCHONDRIAL"/>
    <property type="match status" value="1"/>
</dbReference>
<dbReference type="Gene3D" id="3.30.460.10">
    <property type="entry name" value="Beta Polymerase, domain 2"/>
    <property type="match status" value="1"/>
</dbReference>
<dbReference type="InterPro" id="IPR050264">
    <property type="entry name" value="Bact_CCA-adding_enz_type3_sf"/>
</dbReference>
<evidence type="ECO:0000259" key="10">
    <source>
        <dbReference type="Pfam" id="PF01743"/>
    </source>
</evidence>
<dbReference type="Pfam" id="PF01743">
    <property type="entry name" value="PolyA_pol"/>
    <property type="match status" value="1"/>
</dbReference>
<dbReference type="GO" id="GO:0004810">
    <property type="term" value="F:CCA tRNA nucleotidyltransferase activity"/>
    <property type="evidence" value="ECO:0007669"/>
    <property type="project" value="UniProtKB-EC"/>
</dbReference>
<evidence type="ECO:0000256" key="9">
    <source>
        <dbReference type="RuleBase" id="RU003953"/>
    </source>
</evidence>
<evidence type="ECO:0000256" key="7">
    <source>
        <dbReference type="ARBA" id="ARBA00022842"/>
    </source>
</evidence>
<comment type="similarity">
    <text evidence="9">Belongs to the tRNA nucleotidyltransferase/poly(A) polymerase family.</text>
</comment>
<evidence type="ECO:0000259" key="12">
    <source>
        <dbReference type="Pfam" id="PF13735"/>
    </source>
</evidence>
<dbReference type="NCBIfam" id="NF009814">
    <property type="entry name" value="PRK13299.1"/>
    <property type="match status" value="1"/>
</dbReference>
<dbReference type="EC" id="2.7.7.72" evidence="13"/>
<protein>
    <submittedName>
        <fullName evidence="13">CCA tRNA nucleotidyltransferase</fullName>
        <ecNumber evidence="13">2.7.7.72</ecNumber>
    </submittedName>
</protein>
<evidence type="ECO:0000256" key="3">
    <source>
        <dbReference type="ARBA" id="ARBA00022694"/>
    </source>
</evidence>
<dbReference type="InterPro" id="IPR032810">
    <property type="entry name" value="CCA-adding_enz_C"/>
</dbReference>
<dbReference type="Gene3D" id="1.10.3090.10">
    <property type="entry name" value="cca-adding enzyme, domain 2"/>
    <property type="match status" value="1"/>
</dbReference>
<keyword evidence="6" id="KW-0547">Nucleotide-binding</keyword>
<organism evidence="13 14">
    <name type="scientific">Paenibacillus yanchengensis</name>
    <dbReference type="NCBI Taxonomy" id="2035833"/>
    <lineage>
        <taxon>Bacteria</taxon>
        <taxon>Bacillati</taxon>
        <taxon>Bacillota</taxon>
        <taxon>Bacilli</taxon>
        <taxon>Bacillales</taxon>
        <taxon>Paenibacillaceae</taxon>
        <taxon>Paenibacillus</taxon>
    </lineage>
</organism>
<dbReference type="Pfam" id="PF12627">
    <property type="entry name" value="PolyA_pol_RNAbd"/>
    <property type="match status" value="1"/>
</dbReference>